<dbReference type="SUPFAM" id="SSF55729">
    <property type="entry name" value="Acyl-CoA N-acyltransferases (Nat)"/>
    <property type="match status" value="1"/>
</dbReference>
<dbReference type="EMBL" id="BJVJ01000116">
    <property type="protein sequence ID" value="GEL26840.1"/>
    <property type="molecule type" value="Genomic_DNA"/>
</dbReference>
<dbReference type="PROSITE" id="PS51186">
    <property type="entry name" value="GNAT"/>
    <property type="match status" value="1"/>
</dbReference>
<reference evidence="2 3" key="1">
    <citation type="submission" date="2019-07" db="EMBL/GenBank/DDBJ databases">
        <title>Whole genome shotgun sequence of Pseudonocardia sulfidoxydans NBRC 16205.</title>
        <authorList>
            <person name="Hosoyama A."/>
            <person name="Uohara A."/>
            <person name="Ohji S."/>
            <person name="Ichikawa N."/>
        </authorList>
    </citation>
    <scope>NUCLEOTIDE SEQUENCE [LARGE SCALE GENOMIC DNA]</scope>
    <source>
        <strain evidence="2 3">NBRC 16205</strain>
    </source>
</reference>
<dbReference type="InterPro" id="IPR000182">
    <property type="entry name" value="GNAT_dom"/>
</dbReference>
<dbReference type="Pfam" id="PF13673">
    <property type="entry name" value="Acetyltransf_10"/>
    <property type="match status" value="1"/>
</dbReference>
<dbReference type="Proteomes" id="UP000321685">
    <property type="component" value="Unassembled WGS sequence"/>
</dbReference>
<accession>A0A511DPT7</accession>
<evidence type="ECO:0000313" key="3">
    <source>
        <dbReference type="Proteomes" id="UP000321685"/>
    </source>
</evidence>
<comment type="caution">
    <text evidence="2">The sequence shown here is derived from an EMBL/GenBank/DDBJ whole genome shotgun (WGS) entry which is preliminary data.</text>
</comment>
<evidence type="ECO:0000259" key="1">
    <source>
        <dbReference type="PROSITE" id="PS51186"/>
    </source>
</evidence>
<name>A0A511DPT7_9PSEU</name>
<dbReference type="InterPro" id="IPR016181">
    <property type="entry name" value="Acyl_CoA_acyltransferase"/>
</dbReference>
<feature type="domain" description="N-acetyltransferase" evidence="1">
    <location>
        <begin position="17"/>
        <end position="163"/>
    </location>
</feature>
<gene>
    <name evidence="2" type="ORF">PSU4_57940</name>
</gene>
<dbReference type="CDD" id="cd04301">
    <property type="entry name" value="NAT_SF"/>
    <property type="match status" value="1"/>
</dbReference>
<dbReference type="Gene3D" id="3.40.630.30">
    <property type="match status" value="1"/>
</dbReference>
<dbReference type="GO" id="GO:0016747">
    <property type="term" value="F:acyltransferase activity, transferring groups other than amino-acyl groups"/>
    <property type="evidence" value="ECO:0007669"/>
    <property type="project" value="InterPro"/>
</dbReference>
<dbReference type="AlphaFoldDB" id="A0A511DPT7"/>
<dbReference type="RefSeq" id="WP_246115419.1">
    <property type="nucleotide sequence ID" value="NZ_BJVJ01000116.1"/>
</dbReference>
<keyword evidence="3" id="KW-1185">Reference proteome</keyword>
<proteinExistence type="predicted"/>
<sequence>MSSETGQDGRPADTMAATVRRCWALDLDAATLYELLRLRVDVFVVEQACAYGELDGRDLEPRARHYWLAGHGSPEPVLGTIRLLKEPGGGYRIGRLCTARDVRGRGLGRRLVEAALAEVGSGECVLDAQDHLADFYRGYGFEPVGPAYDWDGVAHVPMHRAART</sequence>
<organism evidence="2 3">
    <name type="scientific">Pseudonocardia sulfidoxydans NBRC 16205</name>
    <dbReference type="NCBI Taxonomy" id="1223511"/>
    <lineage>
        <taxon>Bacteria</taxon>
        <taxon>Bacillati</taxon>
        <taxon>Actinomycetota</taxon>
        <taxon>Actinomycetes</taxon>
        <taxon>Pseudonocardiales</taxon>
        <taxon>Pseudonocardiaceae</taxon>
        <taxon>Pseudonocardia</taxon>
    </lineage>
</organism>
<evidence type="ECO:0000313" key="2">
    <source>
        <dbReference type="EMBL" id="GEL26840.1"/>
    </source>
</evidence>
<protein>
    <submittedName>
        <fullName evidence="2">ElaA protein</fullName>
    </submittedName>
</protein>